<dbReference type="InterPro" id="IPR035104">
    <property type="entry name" value="Ribosomal_protein_S1-like"/>
</dbReference>
<feature type="domain" description="S1 motif" evidence="6">
    <location>
        <begin position="139"/>
        <end position="204"/>
    </location>
</feature>
<sequence>MTTDNIKNEENQEEIDNSSINENAGGVNEEVSAQDTPQENDVSSSFEVGETVKGTVYKIEDKFVKAHIDDSDFEGIVPISQLTSKRIERPEEIVSEDDSIEGVVIKVEDEEDRKNVILSIRKLEESNAYDSLQSAKDNDETITGTVMEVVKAGLVIDVGVRGFIPASLLSDAYIEDLEQFDGQELEVKVEDIEPEKNRVILNRKRIVEAEKAVERKKQLETLEVGSIVEGEVVRITTFGAFINLGEVDGLAHISELSYSRVEKVEDAVNIGDKVNVKILDVDPEQERISLSLKQAQESPFDGFIKAHSEGDVLEGTVKRLVDFGAFVEVTPGVEGLVHVSEISHEHVAVPSDVLKEGQSVEVKILSLNEDSEKISLSIKETTEPAPRSEGSEPKVYRDDSDDEGPTLGDVFGDRFKDLDI</sequence>
<dbReference type="InterPro" id="IPR012340">
    <property type="entry name" value="NA-bd_OB-fold"/>
</dbReference>
<evidence type="ECO:0000256" key="2">
    <source>
        <dbReference type="ARBA" id="ARBA00022980"/>
    </source>
</evidence>
<dbReference type="GO" id="GO:0022627">
    <property type="term" value="C:cytosolic small ribosomal subunit"/>
    <property type="evidence" value="ECO:0007669"/>
    <property type="project" value="TreeGrafter"/>
</dbReference>
<evidence type="ECO:0000313" key="8">
    <source>
        <dbReference type="Proteomes" id="UP000823989"/>
    </source>
</evidence>
<dbReference type="InterPro" id="IPR003029">
    <property type="entry name" value="S1_domain"/>
</dbReference>
<reference evidence="7" key="1">
    <citation type="journal article" date="2021" name="PeerJ">
        <title>Extensive microbial diversity within the chicken gut microbiome revealed by metagenomics and culture.</title>
        <authorList>
            <person name="Gilroy R."/>
            <person name="Ravi A."/>
            <person name="Getino M."/>
            <person name="Pursley I."/>
            <person name="Horton D.L."/>
            <person name="Alikhan N.F."/>
            <person name="Baker D."/>
            <person name="Gharbi K."/>
            <person name="Hall N."/>
            <person name="Watson M."/>
            <person name="Adriaenssens E.M."/>
            <person name="Foster-Nyarko E."/>
            <person name="Jarju S."/>
            <person name="Secka A."/>
            <person name="Antonio M."/>
            <person name="Oren A."/>
            <person name="Chaudhuri R.R."/>
            <person name="La Ragione R."/>
            <person name="Hildebrand F."/>
            <person name="Pallen M.J."/>
        </authorList>
    </citation>
    <scope>NUCLEOTIDE SEQUENCE</scope>
    <source>
        <strain evidence="7">ChiHjej13B12-752</strain>
    </source>
</reference>
<name>A0A9D1TZ23_9STAP</name>
<dbReference type="PANTHER" id="PTHR10724">
    <property type="entry name" value="30S RIBOSOMAL PROTEIN S1"/>
    <property type="match status" value="1"/>
</dbReference>
<reference evidence="7" key="2">
    <citation type="submission" date="2021-04" db="EMBL/GenBank/DDBJ databases">
        <authorList>
            <person name="Gilroy R."/>
        </authorList>
    </citation>
    <scope>NUCLEOTIDE SEQUENCE</scope>
    <source>
        <strain evidence="7">ChiHjej13B12-752</strain>
    </source>
</reference>
<keyword evidence="2 7" id="KW-0689">Ribosomal protein</keyword>
<dbReference type="InterPro" id="IPR050437">
    <property type="entry name" value="Ribos_protein_bS1-like"/>
</dbReference>
<evidence type="ECO:0000256" key="1">
    <source>
        <dbReference type="ARBA" id="ARBA00006767"/>
    </source>
</evidence>
<dbReference type="PRINTS" id="PR00681">
    <property type="entry name" value="RIBOSOMALS1"/>
</dbReference>
<feature type="region of interest" description="Disordered" evidence="5">
    <location>
        <begin position="375"/>
        <end position="420"/>
    </location>
</feature>
<dbReference type="FunFam" id="2.40.50.140:FF:000051">
    <property type="entry name" value="RNA-binding transcriptional accessory protein"/>
    <property type="match status" value="1"/>
</dbReference>
<dbReference type="NCBIfam" id="NF005208">
    <property type="entry name" value="PRK06676.1"/>
    <property type="match status" value="1"/>
</dbReference>
<dbReference type="CDD" id="cd05688">
    <property type="entry name" value="S1_RPS1_repeat_ec3"/>
    <property type="match status" value="1"/>
</dbReference>
<dbReference type="FunFam" id="2.40.50.140:FF:000103">
    <property type="entry name" value="protein RRP5 homolog"/>
    <property type="match status" value="1"/>
</dbReference>
<feature type="compositionally biased region" description="Basic and acidic residues" evidence="5">
    <location>
        <begin position="411"/>
        <end position="420"/>
    </location>
</feature>
<feature type="domain" description="S1 motif" evidence="6">
    <location>
        <begin position="49"/>
        <end position="121"/>
    </location>
</feature>
<feature type="compositionally biased region" description="Polar residues" evidence="5">
    <location>
        <begin position="31"/>
        <end position="46"/>
    </location>
</feature>
<feature type="region of interest" description="Disordered" evidence="5">
    <location>
        <begin position="1"/>
        <end position="47"/>
    </location>
</feature>
<feature type="domain" description="S1 motif" evidence="6">
    <location>
        <begin position="310"/>
        <end position="379"/>
    </location>
</feature>
<evidence type="ECO:0000256" key="4">
    <source>
        <dbReference type="ARBA" id="ARBA00025604"/>
    </source>
</evidence>
<dbReference type="GO" id="GO:0003729">
    <property type="term" value="F:mRNA binding"/>
    <property type="evidence" value="ECO:0007669"/>
    <property type="project" value="TreeGrafter"/>
</dbReference>
<comment type="caution">
    <text evidence="7">The sequence shown here is derived from an EMBL/GenBank/DDBJ whole genome shotgun (WGS) entry which is preliminary data.</text>
</comment>
<dbReference type="PROSITE" id="PS50126">
    <property type="entry name" value="S1"/>
    <property type="match status" value="4"/>
</dbReference>
<evidence type="ECO:0000256" key="5">
    <source>
        <dbReference type="SAM" id="MobiDB-lite"/>
    </source>
</evidence>
<dbReference type="Pfam" id="PF00575">
    <property type="entry name" value="S1"/>
    <property type="match status" value="4"/>
</dbReference>
<proteinExistence type="inferred from homology"/>
<dbReference type="EMBL" id="DXHR01000011">
    <property type="protein sequence ID" value="HIW12168.1"/>
    <property type="molecule type" value="Genomic_DNA"/>
</dbReference>
<protein>
    <submittedName>
        <fullName evidence="7">30S ribosomal protein S1</fullName>
    </submittedName>
</protein>
<accession>A0A9D1TZ23</accession>
<dbReference type="SMART" id="SM00316">
    <property type="entry name" value="S1"/>
    <property type="match status" value="4"/>
</dbReference>
<evidence type="ECO:0000256" key="3">
    <source>
        <dbReference type="ARBA" id="ARBA00023274"/>
    </source>
</evidence>
<dbReference type="AlphaFoldDB" id="A0A9D1TZ23"/>
<dbReference type="Proteomes" id="UP000823989">
    <property type="component" value="Unassembled WGS sequence"/>
</dbReference>
<dbReference type="GO" id="GO:0006412">
    <property type="term" value="P:translation"/>
    <property type="evidence" value="ECO:0007669"/>
    <property type="project" value="TreeGrafter"/>
</dbReference>
<gene>
    <name evidence="7" type="primary">rpsA</name>
    <name evidence="7" type="ORF">H9891_03315</name>
</gene>
<dbReference type="PANTHER" id="PTHR10724:SF7">
    <property type="entry name" value="SMALL RIBOSOMAL SUBUNIT PROTEIN BS1C"/>
    <property type="match status" value="1"/>
</dbReference>
<comment type="function">
    <text evidence="4">Binds mRNA; thus facilitating recognition of the initiation point. It is needed to translate mRNA with a short Shine-Dalgarno (SD) purine-rich sequence.</text>
</comment>
<keyword evidence="3" id="KW-0687">Ribonucleoprotein</keyword>
<dbReference type="Gene3D" id="2.40.50.140">
    <property type="entry name" value="Nucleic acid-binding proteins"/>
    <property type="match status" value="4"/>
</dbReference>
<feature type="domain" description="S1 motif" evidence="6">
    <location>
        <begin position="225"/>
        <end position="293"/>
    </location>
</feature>
<organism evidence="7 8">
    <name type="scientific">Candidatus Salinicoccus stercoripullorum</name>
    <dbReference type="NCBI Taxonomy" id="2838756"/>
    <lineage>
        <taxon>Bacteria</taxon>
        <taxon>Bacillati</taxon>
        <taxon>Bacillota</taxon>
        <taxon>Bacilli</taxon>
        <taxon>Bacillales</taxon>
        <taxon>Staphylococcaceae</taxon>
        <taxon>Salinicoccus</taxon>
    </lineage>
</organism>
<evidence type="ECO:0000259" key="6">
    <source>
        <dbReference type="PROSITE" id="PS50126"/>
    </source>
</evidence>
<dbReference type="GO" id="GO:0003735">
    <property type="term" value="F:structural constituent of ribosome"/>
    <property type="evidence" value="ECO:0007669"/>
    <property type="project" value="TreeGrafter"/>
</dbReference>
<feature type="compositionally biased region" description="Basic and acidic residues" evidence="5">
    <location>
        <begin position="389"/>
        <end position="398"/>
    </location>
</feature>
<dbReference type="SUPFAM" id="SSF50249">
    <property type="entry name" value="Nucleic acid-binding proteins"/>
    <property type="match status" value="4"/>
</dbReference>
<comment type="similarity">
    <text evidence="1">Belongs to the bacterial ribosomal protein bS1 family.</text>
</comment>
<evidence type="ECO:0000313" key="7">
    <source>
        <dbReference type="EMBL" id="HIW12168.1"/>
    </source>
</evidence>
<feature type="compositionally biased region" description="Basic and acidic residues" evidence="5">
    <location>
        <begin position="1"/>
        <end position="10"/>
    </location>
</feature>
<dbReference type="CDD" id="cd04465">
    <property type="entry name" value="S1_RPS1_repeat_ec2_hs2"/>
    <property type="match status" value="1"/>
</dbReference>